<evidence type="ECO:0000313" key="4">
    <source>
        <dbReference type="Proteomes" id="UP000636518"/>
    </source>
</evidence>
<proteinExistence type="predicted"/>
<evidence type="ECO:0000313" key="2">
    <source>
        <dbReference type="EMBL" id="MBC3389403.1"/>
    </source>
</evidence>
<dbReference type="EMBL" id="JABWRB020000001">
    <property type="protein sequence ID" value="MBV4495417.1"/>
    <property type="molecule type" value="Genomic_DNA"/>
</dbReference>
<accession>A0A923JJ47</accession>
<gene>
    <name evidence="3" type="ORF">HU715_008600</name>
    <name evidence="2" type="ORF">HU715_07030</name>
</gene>
<reference evidence="3" key="3">
    <citation type="submission" date="2021-06" db="EMBL/GenBank/DDBJ databases">
        <title>Updating the genus Pseudomonas: Description of 43 new species and partition of the Pseudomonas putida group.</title>
        <authorList>
            <person name="Girard L."/>
            <person name="Lood C."/>
            <person name="Vandamme P."/>
            <person name="Rokni-Zadeh H."/>
            <person name="Van Noort V."/>
            <person name="Hofte M."/>
            <person name="Lavigne R."/>
            <person name="De Mot R."/>
        </authorList>
    </citation>
    <scope>NUCLEOTIDE SEQUENCE</scope>
    <source>
        <strain evidence="3">SWRI12</strain>
    </source>
</reference>
<reference evidence="2" key="2">
    <citation type="submission" date="2020-07" db="EMBL/GenBank/DDBJ databases">
        <authorList>
            <person name="Lood C."/>
            <person name="Girard L."/>
        </authorList>
    </citation>
    <scope>NUCLEOTIDE SEQUENCE</scope>
    <source>
        <strain evidence="2">SWRI12</strain>
    </source>
</reference>
<comment type="caution">
    <text evidence="2">The sequence shown here is derived from an EMBL/GenBank/DDBJ whole genome shotgun (WGS) entry which is preliminary data.</text>
</comment>
<evidence type="ECO:0000256" key="1">
    <source>
        <dbReference type="SAM" id="Coils"/>
    </source>
</evidence>
<evidence type="ECO:0008006" key="5">
    <source>
        <dbReference type="Google" id="ProtNLM"/>
    </source>
</evidence>
<name>A0A923JJ47_9PSED</name>
<feature type="coiled-coil region" evidence="1">
    <location>
        <begin position="176"/>
        <end position="236"/>
    </location>
</feature>
<dbReference type="RefSeq" id="WP_186705611.1">
    <property type="nucleotide sequence ID" value="NZ_JABWRB020000001.1"/>
</dbReference>
<evidence type="ECO:0000313" key="3">
    <source>
        <dbReference type="EMBL" id="MBV4495417.1"/>
    </source>
</evidence>
<keyword evidence="4" id="KW-1185">Reference proteome</keyword>
<dbReference type="EMBL" id="JABWRB010000006">
    <property type="protein sequence ID" value="MBC3389403.1"/>
    <property type="molecule type" value="Genomic_DNA"/>
</dbReference>
<sequence length="347" mass="37929">MPKSNLLPMFSLAVLLSGCGNWDAIYHTHDFNEDSSALLDIKARAIISAPKDIVETNGARTTTRRIAICAEPSPDAMTAYAAQLATKADIPSQAALELTGAYQGAASYVGLRSQSIQLLRDQLYRLCEAHMNGAITTTQYEVLLTRNQRYTVGLMTIESLTQAMQVPVVSLTSSSTAQLYDDLKTVQAKLEEANEEKLAIEKIKESERSPVQIQRLKNLLATIEALNQRVKNGNLAIATGQTTAHASTNIGLSPGATQSAEAAERIAMALINTPDDGYRCFNYMQELAEKNAAVPTDGPNAQLYEFCSKVLADPQGRILMNQSKLTPGFLRQYLQALEKLNKKMENQ</sequence>
<dbReference type="PROSITE" id="PS51257">
    <property type="entry name" value="PROKAR_LIPOPROTEIN"/>
    <property type="match status" value="1"/>
</dbReference>
<reference evidence="2 4" key="1">
    <citation type="journal article" date="2020" name="Microorganisms">
        <title>Reliable Identification of Environmental Pseudomonas Isolates Using the rpoD Gene.</title>
        <authorList>
            <consortium name="The Broad Institute Genome Sequencing Platform"/>
            <person name="Girard L."/>
            <person name="Lood C."/>
            <person name="Rokni-Zadeh H."/>
            <person name="van Noort V."/>
            <person name="Lavigne R."/>
            <person name="De Mot R."/>
        </authorList>
    </citation>
    <scope>NUCLEOTIDE SEQUENCE</scope>
    <source>
        <strain evidence="2 4">SWRI12</strain>
    </source>
</reference>
<dbReference type="AlphaFoldDB" id="A0A923JJ47"/>
<protein>
    <recommendedName>
        <fullName evidence="5">Lipoprotein</fullName>
    </recommendedName>
</protein>
<organism evidence="2">
    <name type="scientific">Pseudomonas zanjanensis</name>
    <dbReference type="NCBI Taxonomy" id="2745496"/>
    <lineage>
        <taxon>Bacteria</taxon>
        <taxon>Pseudomonadati</taxon>
        <taxon>Pseudomonadota</taxon>
        <taxon>Gammaproteobacteria</taxon>
        <taxon>Pseudomonadales</taxon>
        <taxon>Pseudomonadaceae</taxon>
        <taxon>Pseudomonas</taxon>
    </lineage>
</organism>
<keyword evidence="1" id="KW-0175">Coiled coil</keyword>
<dbReference type="Proteomes" id="UP000636518">
    <property type="component" value="Unassembled WGS sequence"/>
</dbReference>